<dbReference type="AlphaFoldDB" id="A0A1B6CCY0"/>
<keyword evidence="1" id="KW-1133">Transmembrane helix</keyword>
<proteinExistence type="predicted"/>
<name>A0A1B6CCY0_9HEMI</name>
<evidence type="ECO:0000256" key="1">
    <source>
        <dbReference type="SAM" id="Phobius"/>
    </source>
</evidence>
<evidence type="ECO:0000313" key="2">
    <source>
        <dbReference type="EMBL" id="JAS11326.1"/>
    </source>
</evidence>
<evidence type="ECO:0000313" key="3">
    <source>
        <dbReference type="EMBL" id="JAS25071.1"/>
    </source>
</evidence>
<sequence>MILKYILYTTAVLVTLTAIIFGELDIKIREDILRLMADARNVSKLTKIIVFSSHPNRKEKFEAVKIQLALEAKWVRKLKAAWDNYGYDDAKKYHKLNKTILRLDNLKNFDNADPDVQVFEVVKAIEKIDEAREMIFSWQESYSFIP</sequence>
<keyword evidence="1" id="KW-0812">Transmembrane</keyword>
<keyword evidence="1" id="KW-0472">Membrane</keyword>
<gene>
    <name evidence="3" type="ORF">g.7919</name>
    <name evidence="2" type="ORF">g.7920</name>
</gene>
<reference evidence="2" key="1">
    <citation type="submission" date="2015-12" db="EMBL/GenBank/DDBJ databases">
        <title>De novo transcriptome assembly of four potential Pierce s Disease insect vectors from Arizona vineyards.</title>
        <authorList>
            <person name="Tassone E.E."/>
        </authorList>
    </citation>
    <scope>NUCLEOTIDE SEQUENCE</scope>
</reference>
<accession>A0A1B6CCY0</accession>
<dbReference type="EMBL" id="GEDC01012227">
    <property type="protein sequence ID" value="JAS25071.1"/>
    <property type="molecule type" value="Transcribed_RNA"/>
</dbReference>
<dbReference type="EMBL" id="GEDC01025972">
    <property type="protein sequence ID" value="JAS11326.1"/>
    <property type="molecule type" value="Transcribed_RNA"/>
</dbReference>
<feature type="transmembrane region" description="Helical" evidence="1">
    <location>
        <begin position="6"/>
        <end position="26"/>
    </location>
</feature>
<organism evidence="2">
    <name type="scientific">Clastoptera arizonana</name>
    <name type="common">Arizona spittle bug</name>
    <dbReference type="NCBI Taxonomy" id="38151"/>
    <lineage>
        <taxon>Eukaryota</taxon>
        <taxon>Metazoa</taxon>
        <taxon>Ecdysozoa</taxon>
        <taxon>Arthropoda</taxon>
        <taxon>Hexapoda</taxon>
        <taxon>Insecta</taxon>
        <taxon>Pterygota</taxon>
        <taxon>Neoptera</taxon>
        <taxon>Paraneoptera</taxon>
        <taxon>Hemiptera</taxon>
        <taxon>Auchenorrhyncha</taxon>
        <taxon>Cercopoidea</taxon>
        <taxon>Clastopteridae</taxon>
        <taxon>Clastoptera</taxon>
    </lineage>
</organism>
<protein>
    <submittedName>
        <fullName evidence="2">Uncharacterized protein</fullName>
    </submittedName>
</protein>